<dbReference type="EMBL" id="JBBWWR010000002">
    <property type="protein sequence ID" value="KAK8969955.1"/>
    <property type="molecule type" value="Genomic_DNA"/>
</dbReference>
<evidence type="ECO:0000256" key="3">
    <source>
        <dbReference type="ARBA" id="ARBA00023295"/>
    </source>
</evidence>
<dbReference type="InterPro" id="IPR017853">
    <property type="entry name" value="GH"/>
</dbReference>
<dbReference type="PANTHER" id="PTHR32227">
    <property type="entry name" value="GLUCAN ENDO-1,3-BETA-GLUCOSIDASE BG1-RELATED-RELATED"/>
    <property type="match status" value="1"/>
</dbReference>
<dbReference type="Proteomes" id="UP001412067">
    <property type="component" value="Unassembled WGS sequence"/>
</dbReference>
<dbReference type="Pfam" id="PF00332">
    <property type="entry name" value="Glyco_hydro_17"/>
    <property type="match status" value="1"/>
</dbReference>
<comment type="similarity">
    <text evidence="1 4">Belongs to the glycosyl hydrolase 17 family.</text>
</comment>
<keyword evidence="2" id="KW-0378">Hydrolase</keyword>
<keyword evidence="3" id="KW-0326">Glycosidase</keyword>
<gene>
    <name evidence="5" type="ORF">KSP40_PGU000846</name>
</gene>
<evidence type="ECO:0000313" key="6">
    <source>
        <dbReference type="Proteomes" id="UP001412067"/>
    </source>
</evidence>
<evidence type="ECO:0000256" key="4">
    <source>
        <dbReference type="RuleBase" id="RU004335"/>
    </source>
</evidence>
<evidence type="ECO:0000256" key="1">
    <source>
        <dbReference type="ARBA" id="ARBA00008773"/>
    </source>
</evidence>
<organism evidence="5 6">
    <name type="scientific">Platanthera guangdongensis</name>
    <dbReference type="NCBI Taxonomy" id="2320717"/>
    <lineage>
        <taxon>Eukaryota</taxon>
        <taxon>Viridiplantae</taxon>
        <taxon>Streptophyta</taxon>
        <taxon>Embryophyta</taxon>
        <taxon>Tracheophyta</taxon>
        <taxon>Spermatophyta</taxon>
        <taxon>Magnoliopsida</taxon>
        <taxon>Liliopsida</taxon>
        <taxon>Asparagales</taxon>
        <taxon>Orchidaceae</taxon>
        <taxon>Orchidoideae</taxon>
        <taxon>Orchideae</taxon>
        <taxon>Orchidinae</taxon>
        <taxon>Platanthera</taxon>
    </lineage>
</organism>
<dbReference type="Gene3D" id="3.20.20.80">
    <property type="entry name" value="Glycosidases"/>
    <property type="match status" value="1"/>
</dbReference>
<dbReference type="InterPro" id="IPR000490">
    <property type="entry name" value="Glyco_hydro_17"/>
</dbReference>
<reference evidence="5 6" key="1">
    <citation type="journal article" date="2022" name="Nat. Plants">
        <title>Genomes of leafy and leafless Platanthera orchids illuminate the evolution of mycoheterotrophy.</title>
        <authorList>
            <person name="Li M.H."/>
            <person name="Liu K.W."/>
            <person name="Li Z."/>
            <person name="Lu H.C."/>
            <person name="Ye Q.L."/>
            <person name="Zhang D."/>
            <person name="Wang J.Y."/>
            <person name="Li Y.F."/>
            <person name="Zhong Z.M."/>
            <person name="Liu X."/>
            <person name="Yu X."/>
            <person name="Liu D.K."/>
            <person name="Tu X.D."/>
            <person name="Liu B."/>
            <person name="Hao Y."/>
            <person name="Liao X.Y."/>
            <person name="Jiang Y.T."/>
            <person name="Sun W.H."/>
            <person name="Chen J."/>
            <person name="Chen Y.Q."/>
            <person name="Ai Y."/>
            <person name="Zhai J.W."/>
            <person name="Wu S.S."/>
            <person name="Zhou Z."/>
            <person name="Hsiao Y.Y."/>
            <person name="Wu W.L."/>
            <person name="Chen Y.Y."/>
            <person name="Lin Y.F."/>
            <person name="Hsu J.L."/>
            <person name="Li C.Y."/>
            <person name="Wang Z.W."/>
            <person name="Zhao X."/>
            <person name="Zhong W.Y."/>
            <person name="Ma X.K."/>
            <person name="Ma L."/>
            <person name="Huang J."/>
            <person name="Chen G.Z."/>
            <person name="Huang M.Z."/>
            <person name="Huang L."/>
            <person name="Peng D.H."/>
            <person name="Luo Y.B."/>
            <person name="Zou S.Q."/>
            <person name="Chen S.P."/>
            <person name="Lan S."/>
            <person name="Tsai W.C."/>
            <person name="Van de Peer Y."/>
            <person name="Liu Z.J."/>
        </authorList>
    </citation>
    <scope>NUCLEOTIDE SEQUENCE [LARGE SCALE GENOMIC DNA]</scope>
    <source>
        <strain evidence="5">Lor288</strain>
    </source>
</reference>
<proteinExistence type="inferred from homology"/>
<evidence type="ECO:0000256" key="2">
    <source>
        <dbReference type="ARBA" id="ARBA00022801"/>
    </source>
</evidence>
<protein>
    <submittedName>
        <fullName evidence="5">Uncharacterized protein</fullName>
    </submittedName>
</protein>
<accession>A0ABR2N0F3</accession>
<dbReference type="SUPFAM" id="SSF51445">
    <property type="entry name" value="(Trans)glycosidases"/>
    <property type="match status" value="1"/>
</dbReference>
<sequence>MRNIDAALRSARISTPVTTTVSTAVLGTSYPPSQGAFTEEASQVMGPIVSFLASINAPLLANVYPYFAYAGNPVEIRLDYELFTASDVVVQDGSLASVTIHCICELTLVSERDCHQRKIEFKKLPQDVRYLTRGGVPSMEKRSAWMAEVSILRGRTEPAYSHLLVDSFIEFLLVIRSDIFGIQLSQTIPYSKVKPRSKYKDELDKLELWIHKTSKP</sequence>
<comment type="caution">
    <text evidence="5">The sequence shown here is derived from an EMBL/GenBank/DDBJ whole genome shotgun (WGS) entry which is preliminary data.</text>
</comment>
<name>A0ABR2N0F3_9ASPA</name>
<keyword evidence="6" id="KW-1185">Reference proteome</keyword>
<dbReference type="InterPro" id="IPR044965">
    <property type="entry name" value="Glyco_hydro_17_plant"/>
</dbReference>
<evidence type="ECO:0000313" key="5">
    <source>
        <dbReference type="EMBL" id="KAK8969955.1"/>
    </source>
</evidence>